<accession>A0A6C0DSG1</accession>
<dbReference type="PROSITE" id="PS00108">
    <property type="entry name" value="PROTEIN_KINASE_ST"/>
    <property type="match status" value="1"/>
</dbReference>
<keyword evidence="4" id="KW-0812">Transmembrane</keyword>
<keyword evidence="2" id="KW-0547">Nucleotide-binding</keyword>
<dbReference type="AlphaFoldDB" id="A0A6C0DSG1"/>
<evidence type="ECO:0000313" key="6">
    <source>
        <dbReference type="EMBL" id="QHT18969.1"/>
    </source>
</evidence>
<name>A0A6C0DSG1_9ZZZZ</name>
<feature type="domain" description="Protein kinase" evidence="5">
    <location>
        <begin position="11"/>
        <end position="285"/>
    </location>
</feature>
<dbReference type="PANTHER" id="PTHR11909">
    <property type="entry name" value="CASEIN KINASE-RELATED"/>
    <property type="match status" value="1"/>
</dbReference>
<dbReference type="EC" id="2.7.11.1" evidence="1"/>
<dbReference type="InterPro" id="IPR050235">
    <property type="entry name" value="CK1_Ser-Thr_kinase"/>
</dbReference>
<dbReference type="InterPro" id="IPR011009">
    <property type="entry name" value="Kinase-like_dom_sf"/>
</dbReference>
<dbReference type="GO" id="GO:0005524">
    <property type="term" value="F:ATP binding"/>
    <property type="evidence" value="ECO:0007669"/>
    <property type="project" value="UniProtKB-KW"/>
</dbReference>
<organism evidence="6">
    <name type="scientific">viral metagenome</name>
    <dbReference type="NCBI Taxonomy" id="1070528"/>
    <lineage>
        <taxon>unclassified sequences</taxon>
        <taxon>metagenomes</taxon>
        <taxon>organismal metagenomes</taxon>
    </lineage>
</organism>
<dbReference type="PROSITE" id="PS00107">
    <property type="entry name" value="PROTEIN_KINASE_ATP"/>
    <property type="match status" value="1"/>
</dbReference>
<sequence length="285" mass="33623">MDEFLEINHKYLIIKSIGEGAFGKIYEGYNKKNREPVAIKMNKQAPMVLKNEASILNYLYNHGCRGIPIIYWYGIFNTYYCMVIPLYTSSLFSLRAKKEFTIETVYGIMIQAIDILEHIHKQFVIHRDIKPQNFMIRDGELYLIDFGMATFYINADKCHIQMETNHTSITGSPKYISQNIHLGISATRRDDLISLGYILLYLLYGELDWDIVPYPPKNYEEIHEITHILHYNHQQRLQKKSIENIETYCKNTIALNYLQYCYSLKYDVEPQYSLCKELFMLSKTI</sequence>
<keyword evidence="3" id="KW-0067">ATP-binding</keyword>
<dbReference type="SUPFAM" id="SSF56112">
    <property type="entry name" value="Protein kinase-like (PK-like)"/>
    <property type="match status" value="1"/>
</dbReference>
<evidence type="ECO:0000256" key="1">
    <source>
        <dbReference type="ARBA" id="ARBA00012513"/>
    </source>
</evidence>
<dbReference type="InterPro" id="IPR008271">
    <property type="entry name" value="Ser/Thr_kinase_AS"/>
</dbReference>
<evidence type="ECO:0000256" key="2">
    <source>
        <dbReference type="ARBA" id="ARBA00022741"/>
    </source>
</evidence>
<reference evidence="6" key="1">
    <citation type="journal article" date="2020" name="Nature">
        <title>Giant virus diversity and host interactions through global metagenomics.</title>
        <authorList>
            <person name="Schulz F."/>
            <person name="Roux S."/>
            <person name="Paez-Espino D."/>
            <person name="Jungbluth S."/>
            <person name="Walsh D.A."/>
            <person name="Denef V.J."/>
            <person name="McMahon K.D."/>
            <person name="Konstantinidis K.T."/>
            <person name="Eloe-Fadrosh E.A."/>
            <person name="Kyrpides N.C."/>
            <person name="Woyke T."/>
        </authorList>
    </citation>
    <scope>NUCLEOTIDE SEQUENCE</scope>
    <source>
        <strain evidence="6">GVMAG-M-3300023174-49</strain>
    </source>
</reference>
<feature type="transmembrane region" description="Helical" evidence="4">
    <location>
        <begin position="69"/>
        <end position="88"/>
    </location>
</feature>
<evidence type="ECO:0000256" key="3">
    <source>
        <dbReference type="ARBA" id="ARBA00022840"/>
    </source>
</evidence>
<dbReference type="Gene3D" id="1.10.510.10">
    <property type="entry name" value="Transferase(Phosphotransferase) domain 1"/>
    <property type="match status" value="1"/>
</dbReference>
<dbReference type="InterPro" id="IPR017441">
    <property type="entry name" value="Protein_kinase_ATP_BS"/>
</dbReference>
<dbReference type="EMBL" id="MN739661">
    <property type="protein sequence ID" value="QHT18969.1"/>
    <property type="molecule type" value="Genomic_DNA"/>
</dbReference>
<dbReference type="InterPro" id="IPR000719">
    <property type="entry name" value="Prot_kinase_dom"/>
</dbReference>
<evidence type="ECO:0000259" key="5">
    <source>
        <dbReference type="PROSITE" id="PS50011"/>
    </source>
</evidence>
<dbReference type="Pfam" id="PF00069">
    <property type="entry name" value="Pkinase"/>
    <property type="match status" value="1"/>
</dbReference>
<keyword evidence="4" id="KW-1133">Transmembrane helix</keyword>
<protein>
    <recommendedName>
        <fullName evidence="1">non-specific serine/threonine protein kinase</fullName>
        <ecNumber evidence="1">2.7.11.1</ecNumber>
    </recommendedName>
</protein>
<proteinExistence type="predicted"/>
<dbReference type="GO" id="GO:0004674">
    <property type="term" value="F:protein serine/threonine kinase activity"/>
    <property type="evidence" value="ECO:0007669"/>
    <property type="project" value="UniProtKB-EC"/>
</dbReference>
<evidence type="ECO:0000256" key="4">
    <source>
        <dbReference type="SAM" id="Phobius"/>
    </source>
</evidence>
<dbReference type="PROSITE" id="PS50011">
    <property type="entry name" value="PROTEIN_KINASE_DOM"/>
    <property type="match status" value="1"/>
</dbReference>
<keyword evidence="4" id="KW-0472">Membrane</keyword>
<dbReference type="SMART" id="SM00220">
    <property type="entry name" value="S_TKc"/>
    <property type="match status" value="1"/>
</dbReference>